<protein>
    <submittedName>
        <fullName evidence="9">CdiA</fullName>
    </submittedName>
</protein>
<dbReference type="GO" id="GO:0090729">
    <property type="term" value="F:toxin activity"/>
    <property type="evidence" value="ECO:0007669"/>
    <property type="project" value="UniProtKB-KW"/>
</dbReference>
<dbReference type="Pfam" id="PF05594">
    <property type="entry name" value="Fil_haemagg"/>
    <property type="match status" value="19"/>
</dbReference>
<dbReference type="InterPro" id="IPR008638">
    <property type="entry name" value="FhaB/CdiA-like_TPS"/>
</dbReference>
<keyword evidence="7" id="KW-0732">Signal</keyword>
<dbReference type="NCBIfam" id="TIGR01901">
    <property type="entry name" value="adhes_NPXG"/>
    <property type="match status" value="1"/>
</dbReference>
<gene>
    <name evidence="9" type="primary">cdiA1</name>
</gene>
<organism evidence="9">
    <name type="scientific">Pseudomonas aeruginosa</name>
    <dbReference type="NCBI Taxonomy" id="287"/>
    <lineage>
        <taxon>Bacteria</taxon>
        <taxon>Pseudomonadati</taxon>
        <taxon>Pseudomonadota</taxon>
        <taxon>Gammaproteobacteria</taxon>
        <taxon>Pseudomonadales</taxon>
        <taxon>Pseudomonadaceae</taxon>
        <taxon>Pseudomonas</taxon>
    </lineage>
</organism>
<evidence type="ECO:0000259" key="8">
    <source>
        <dbReference type="SMART" id="SM00912"/>
    </source>
</evidence>
<dbReference type="Pfam" id="PF13332">
    <property type="entry name" value="Fil_haemagg_2"/>
    <property type="match status" value="4"/>
</dbReference>
<dbReference type="InterPro" id="IPR057580">
    <property type="entry name" value="Deam_C"/>
</dbReference>
<sequence length="3871" mass="393966">MDIRSPLNQCIALSLAGILFLNPIVAAAAGLALDKAAGGNTGLGQAGNGVPIVNIATPNGAGLSNNHFRDYNVGANGLILNNATGKTQGTQLGGIILGNPNLKGQAAQVILNQVTGGNRSTLAGYTEVAGQSARVIVANPHGITCQGCGFINTPRATLTTGKPIMDGQRLERFQVDGGDIVVEGAELNVGNLEQFDLITRSAKLNAKLYAKNLNIVTGRNDVQADSLQATPRAADGSEKPQLAIDSSALGGMYAGAIRLVGTEQGVGVKLAGDMAASGGDIRIDASGKLSLAQASSQGDLKIAAQAVELNGKTYAGGSAQIRSAEELVNRQSLAARERIALEAAHIDNAGVIEAGVEPDERRNARGDLELRSGTLRNAGSLVASRALEAKASQALDNQGGSLKGATVRVDGGHLDNRGGKLLAEGELRVEASSLDNRQDGLLQSRDRAVVKTRGDLDNRGGQVIGLNDLEVGAATLDNGQQGLLGSQQSTRVSAQALVNRGDGEVSGKRVEARVGSLDNRGGKLIGDDLLVVASGAIDNRLGLFSAANRLDLRARSLDNSGKGTLSSRGGLEVSLGGLLDNRDEGNLLSQGAQRVTVGQLDNRAGGLLSSRSELNVHGASLDNRGGVLVADAGLSATGGAFDNRDGGSASGKAGVRVEVASLRNDQGGKLLSDGRLDLAANAVGNAGGRIAAKGDLQATLGSLAQQGGELVSEKTLKVAADTLDNSQSGLIAANGGIAIEARQVDNRAGEISSTSRVAVNAREQLDNRGGKVIGDSGLRLTVQRLLNQAKGVLAGRDGLSLDGGELFNGDGGRLDSQNSLSVSLGGVLDNQGGALVSEGSLTARAARLDNRGGTFSSAGALALTSQAVLDNQGGRLLSDAGVTLQGASLDNSRSGVISAKGAVDIRTGVLDNSRNGGIGSNAGITLVAARLDNGQQGRVSAKGLLDANLKGLDQRGGGVLVSETGVTLDLNGGTLVNRDGGLIATPGALLLRQLGAVDNGAGGEISSDRAFTLAAASLDNRGGRLIGAASLTLRIAQALDNSLGGVISGAAGLDIAAARLDNSAKGTLASRAGIDLRVDGALDNHAEGTVSGARLTLASASLDNSGKGLLSGNAGLSVVTGALDNAEGGQLISQGVLDVSSADLDNRGGALSGKQSLRLSAANLDNRGGLLTSDGELELTAGRVDSADGGEISARGDLRLTVERLVQRQGRLIGERGVSLDLRGGDLDNQGGLISARGPLSIERLNVLDNRQGGEISSQQGFELLARRIDNGQQGRIISAGKLRLDADALGNAGAGLLSGWQGLTVTGGSLDNSAGGTLSSKDGELAISLGGALDNHGQGALVSKGAQRIDAASLDNAQGIVSGESDVTLSIAGKLDNGQGGLVSAQRALSFERDDTLLNNAGGRINGGSLLLKGASLDNSDGQLISQGRLDAILGGALVNAGAARLASGGDLLLRSASVDNRGGKLVSQGLLEISAGSLDNSASGTLASQADMSLRLVGGALRNQQDGLIFSQAGALEVQAGSLDNRQGTLQAQGDNRLRIGGALDNQGGRLDSRAGNLDLQSGSLDNGAGGVLNSAKGWLKLVTGLFDNSAGVTQAQSLEIRAGQGVRNQQGHLSALGGDNRIVTADFDNQGGGLYASGLLSLDGQRFLNQGAAAGQGGKVGAGRIDFSLAGALANRFGQLESESELHLRAAAIDNSGGSLRALGRSGSTRLVAGGLNNAYGVLESANQDLDLQLGSLANAGGRILHTGNGTFGLDSGQVIRAGGELTTNGLLDIRASEWTNSSVLQAGRLNLDIGTFRQTAEGKLLAVQSFTGRGGDWSNDGLLASDGSLRLELSGGYRGNGRATSLGDFALNAASLDLGNAASLAGGANVTLGAGNLLVNRGRITAAGDLVASAASLNNYGTLGGGGNLRLNAPALLNERGLLFSGADMTLRAGDITNLYGDVYSLGRLDIARDDAGNRAASLRNLSGVIESGKDFSLRASLIENRRAVLESKSGLYTAKMEQTACIEGVNAGDCSGKRNAIWTITQRDKTEVTASSAMGQLLAGGDFAIDGGTLNNLSSLIGSGGNLTANLEVLDNQGLETGELETIRVLRTARGGDIGGIDQKSRNFTNLYWYQSANFDPARAGEIPAALNAILSDWSFEYEFPSKGPTPISSGDQSYAAVIQAAGDVTVNASTRIDNGVTRPGYTFVGSGRQVGDSAVGGSGVSVVVPLTSQLPPDLARRQVNPVTLPGFSLPQGDNGLFRLSSRFAEDGNGSAALGAGADRTQGGSGVSVGQQGAGNAAGTWQGQGVRVDGLAGAANVQGQGGSTLSGSLPGVARVQGVPGNATPSASHKYLIETNPALTELKQFLNSDYLLSGLGMNPDDSKKRLGDGLYEQRLIRDAVVARTGQRYIDGLSSDEALFRYLMDNAIAYKDQLHLQLGVGLSAEQMAALTHDIVWLEEVEVNGEKVLAPVVYLAQAEGRLAPNGALIQGRDVKLVSGGDLHNVGTLRARNDLSATADNLDNSGLIEAGKRLDLLAGDSIRNRQGGVIAGRDVSLTALTGDVINERSVTRYDSALDGRTWERSFADSAARVEAANSLNVQAGRDIANLGGVLQSRGDLSLDAGRDVTVAAVEDRQGQTRWSTSRLQSVTQLGAEVSAGRDLNVSAGRDLTAVASTLEARRDIALSAGRDVTLAAAANEEHSFATGKKVTAKNDRVEHQSTVVSAGGDLSVQGGNDVTFVASQAKASNEAYLYAGNDLNLLAAHDESYSYYSKKKKGSFGRSSSRMSESEASTVVSSSIQAGQGAELVAKRDVNVEASSASSTKGELAVVAGRDVNLTAAENSYSSVSAKSKSGGLGLSSTSKANAQSSSYTSVQGATLSGDTTVVQAGRDISVAASNVVSTGKTALRAGNDIIIDSVAETSESHRSESKKKSGLMSSGGIGITLGTAKNASTQDTRTVVNQGSTIGSVLGDVDMRAGKNLSITASDVVAGKDINLVGQNVSILAADNQNVSEQTRKTSKSGLTLALSGTVGSAIDATYQNAKQARNEDDSRLSALQGIKAGLSGVQAWQAAQQSGGMTGENSAQFVGISASLGSQKSSSRQRQEQQISQGSTLTAGGNLNIIATGSGAVGEDGDLRVQGSKLQAGKDLQLIANRDVVLEAAANTQKLDGKNKSSGGAVGVSVGVGSGEAGISIFANANKGAGKEIGNGTTWTETTLDAGQKASLVSGRDTTLKGAQVNGESILAKVGRDLTLQSLQDRDYYDSKQKNVGGGASLAIVGQGGGANLSLSQSKLHSKYDSVQEQTGLFAGKGGFQVEVGKHTQLDGSVIASTAEAEKNRLSTGSLGWSEIRNKAEYKSQLQSVSVSSANDGAGAFVSNMPSGMLIAYNHGDSASGTTGSAISEGTLEVRDPARQQQDVATLSRDPSRANDSVSPIFDKEKEQKRLQQVQLIGEIGTQAMDILRTQGQLDADKAARAELEARGISAPDAGASKRQVEDYRKALLGTNAYQDIMGKYGTGGDYQKAAQAVTAALQGLAGGDIGSALAGASSPYVAGVIKQVAGDNDTARIMAHAVLGAVVAQAQGNSAAAGGAGAAGSELAAQVISERLYGTRDSSTLNEAQKQTITALASLAGGLAGSVVDGSSGGAIAGAAGGKNATENNFLGGGTPPGLISYGQAASSLTEYMRKNGATAEEITQAQRDLAQGQGFDGVQPANEFIKAWGEAMVAEAAGLGIVAGLGRFGLWGAKGATPVVTAEGRIGNSVFTDVNQTARPAAQANPNQPTLIADRVDAKIAAKGTPHPNGNMADAHAEIGVIQKAFNEGKTVGSDMTMNVVGKDVCGYCRGDIAAAASKSGLKSLTIQAKDDITGLPKTYYWEVGMKSIREKKI</sequence>
<dbReference type="EMBL" id="MK509194">
    <property type="protein sequence ID" value="QCO92204.1"/>
    <property type="molecule type" value="Genomic_DNA"/>
</dbReference>
<feature type="region of interest" description="Disordered" evidence="6">
    <location>
        <begin position="3391"/>
        <end position="3424"/>
    </location>
</feature>
<dbReference type="InterPro" id="IPR010069">
    <property type="entry name" value="CdiA_FHA1_rpt"/>
</dbReference>
<comment type="similarity">
    <text evidence="5">In the N-terminal section; belongs to the CdiA toxin family.</text>
</comment>
<dbReference type="GO" id="GO:0003824">
    <property type="term" value="F:catalytic activity"/>
    <property type="evidence" value="ECO:0007669"/>
    <property type="project" value="UniProtKB-ARBA"/>
</dbReference>
<feature type="domain" description="Filamentous haemagglutinin FhaB/tRNA nuclease CdiA-like TPS" evidence="8">
    <location>
        <begin position="47"/>
        <end position="168"/>
    </location>
</feature>
<dbReference type="SMART" id="SM00912">
    <property type="entry name" value="Haemagg_act"/>
    <property type="match status" value="1"/>
</dbReference>
<comment type="subcellular location">
    <subcellularLocation>
        <location evidence="1">Target cell</location>
        <location evidence="1">Target cell cytoplasm</location>
    </subcellularLocation>
</comment>
<dbReference type="NCBIfam" id="TIGR01731">
    <property type="entry name" value="fil_hemag_20aa"/>
    <property type="match status" value="41"/>
</dbReference>
<dbReference type="Gene3D" id="2.160.20.10">
    <property type="entry name" value="Single-stranded right-handed beta-helix, Pectin lyase-like"/>
    <property type="match status" value="1"/>
</dbReference>
<evidence type="ECO:0000256" key="1">
    <source>
        <dbReference type="ARBA" id="ARBA00004219"/>
    </source>
</evidence>
<dbReference type="Pfam" id="PF24241">
    <property type="entry name" value="Deam_C"/>
    <property type="match status" value="1"/>
</dbReference>
<evidence type="ECO:0000256" key="3">
    <source>
        <dbReference type="ARBA" id="ARBA00022913"/>
    </source>
</evidence>
<accession>A0A4P8GDP5</accession>
<dbReference type="RefSeq" id="WP_112302661.1">
    <property type="nucleotide sequence ID" value="NZ_CP031659.1"/>
</dbReference>
<dbReference type="InterPro" id="IPR011050">
    <property type="entry name" value="Pectin_lyase_fold/virulence"/>
</dbReference>
<dbReference type="InterPro" id="IPR012334">
    <property type="entry name" value="Pectin_lyas_fold"/>
</dbReference>
<evidence type="ECO:0000256" key="5">
    <source>
        <dbReference type="ARBA" id="ARBA00024043"/>
    </source>
</evidence>
<evidence type="ECO:0000313" key="9">
    <source>
        <dbReference type="EMBL" id="QCO92204.1"/>
    </source>
</evidence>
<feature type="signal peptide" evidence="7">
    <location>
        <begin position="1"/>
        <end position="28"/>
    </location>
</feature>
<evidence type="ECO:0000256" key="6">
    <source>
        <dbReference type="SAM" id="MobiDB-lite"/>
    </source>
</evidence>
<keyword evidence="4" id="KW-0843">Virulence</keyword>
<evidence type="ECO:0000256" key="2">
    <source>
        <dbReference type="ARBA" id="ARBA00022656"/>
    </source>
</evidence>
<dbReference type="InterPro" id="IPR025157">
    <property type="entry name" value="Hemagglutinin_rpt"/>
</dbReference>
<keyword evidence="2" id="KW-0800">Toxin</keyword>
<reference evidence="9" key="1">
    <citation type="journal article" date="2019" name="J. Bacteriol.">
        <title>Diversity of Pseudomonas aeruginosa contact-dependent growth inhibition systems.</title>
        <authorList>
            <person name="Allen J.P."/>
            <person name="Hauser A.R."/>
        </authorList>
    </citation>
    <scope>NUCLEOTIDE SEQUENCE</scope>
    <source>
        <strain evidence="9">PABL012</strain>
    </source>
</reference>
<dbReference type="Pfam" id="PF04829">
    <property type="entry name" value="PT-VENN"/>
    <property type="match status" value="1"/>
</dbReference>
<evidence type="ECO:0000256" key="4">
    <source>
        <dbReference type="ARBA" id="ARBA00023026"/>
    </source>
</evidence>
<name>A0A4P8GDP5_PSEAI</name>
<dbReference type="InterPro" id="IPR008619">
    <property type="entry name" value="Filamentous_hemagglutn_rpt"/>
</dbReference>
<keyword evidence="3" id="KW-1266">Target cell cytoplasm</keyword>
<proteinExistence type="inferred from homology"/>
<feature type="chain" id="PRO_5030096840" evidence="7">
    <location>
        <begin position="29"/>
        <end position="3871"/>
    </location>
</feature>
<dbReference type="InterPro" id="IPR006914">
    <property type="entry name" value="VENN_dom"/>
</dbReference>
<dbReference type="SUPFAM" id="SSF51126">
    <property type="entry name" value="Pectin lyase-like"/>
    <property type="match status" value="1"/>
</dbReference>
<dbReference type="Pfam" id="PF05860">
    <property type="entry name" value="TPS"/>
    <property type="match status" value="1"/>
</dbReference>
<evidence type="ECO:0000256" key="7">
    <source>
        <dbReference type="SAM" id="SignalP"/>
    </source>
</evidence>